<keyword evidence="2 4" id="KW-0819">tRNA processing</keyword>
<dbReference type="InterPro" id="IPR001406">
    <property type="entry name" value="PsdUridine_synth_TruA"/>
</dbReference>
<dbReference type="Proteomes" id="UP000635316">
    <property type="component" value="Unassembled WGS sequence"/>
</dbReference>
<comment type="caution">
    <text evidence="7">The sequence shown here is derived from an EMBL/GenBank/DDBJ whole genome shotgun (WGS) entry which is preliminary data.</text>
</comment>
<feature type="active site" description="Nucleophile" evidence="4">
    <location>
        <position position="60"/>
    </location>
</feature>
<comment type="caution">
    <text evidence="4">Lacks conserved residue(s) required for the propagation of feature annotation.</text>
</comment>
<protein>
    <recommendedName>
        <fullName evidence="4">tRNA pseudouridine synthase A</fullName>
        <ecNumber evidence="4">5.4.99.12</ecNumber>
    </recommendedName>
    <alternativeName>
        <fullName evidence="4">tRNA pseudouridine(38-40) synthase</fullName>
    </alternativeName>
    <alternativeName>
        <fullName evidence="4">tRNA pseudouridylate synthase I</fullName>
    </alternativeName>
    <alternativeName>
        <fullName evidence="4">tRNA-uridine isomerase I</fullName>
    </alternativeName>
</protein>
<dbReference type="InterPro" id="IPR020094">
    <property type="entry name" value="TruA/RsuA/RluB/E/F_N"/>
</dbReference>
<dbReference type="Pfam" id="PF01416">
    <property type="entry name" value="PseudoU_synth_1"/>
    <property type="match status" value="2"/>
</dbReference>
<evidence type="ECO:0000256" key="2">
    <source>
        <dbReference type="ARBA" id="ARBA00022694"/>
    </source>
</evidence>
<dbReference type="InterPro" id="IPR020097">
    <property type="entry name" value="PsdUridine_synth_TruA_a/b_dom"/>
</dbReference>
<accession>A0ABS1E9Z7</accession>
<dbReference type="EC" id="5.4.99.12" evidence="4"/>
<feature type="domain" description="Pseudouridine synthase I TruA alpha/beta" evidence="6">
    <location>
        <begin position="151"/>
        <end position="253"/>
    </location>
</feature>
<dbReference type="NCBIfam" id="TIGR00071">
    <property type="entry name" value="hisT_truA"/>
    <property type="match status" value="1"/>
</dbReference>
<feature type="binding site" evidence="4">
    <location>
        <position position="118"/>
    </location>
    <ligand>
        <name>substrate</name>
    </ligand>
</feature>
<comment type="subunit">
    <text evidence="4">Homodimer.</text>
</comment>
<dbReference type="InterPro" id="IPR020103">
    <property type="entry name" value="PsdUridine_synth_cat_dom_sf"/>
</dbReference>
<sequence>MDLLPELPLKRIVLGIAYNGTPYYGWQTQPNGKTVQDKLEAALRQFTTQVTPTICAGRTDTGVHALSQVVHLDTQAERRTESWVRGLNALLPDSITVRWAKEVALDFNARFSARSRTYVYVLRNERIMSPHWVGRAGWDFRPLNLDAMCKAAEHLVGTHDFSSFRSSQCQAASPVRTMELLKIEKQGTFIVFTLKANAFLHHMVRNIIGSLVYVGKGRFPSEWVKSLLQEKDRKFAAPTFMSDGLYLAQVDYPEEYGLDSFNQFDINHPLHSLLQA</sequence>
<name>A0ABS1E9Z7_9BURK</name>
<dbReference type="EMBL" id="JAENGP010000004">
    <property type="protein sequence ID" value="MBK1780619.1"/>
    <property type="molecule type" value="Genomic_DNA"/>
</dbReference>
<feature type="domain" description="Pseudouridine synthase I TruA alpha/beta" evidence="6">
    <location>
        <begin position="17"/>
        <end position="111"/>
    </location>
</feature>
<comment type="similarity">
    <text evidence="1 4 5">Belongs to the tRNA pseudouridine synthase TruA family.</text>
</comment>
<dbReference type="GO" id="GO:0160147">
    <property type="term" value="F:tRNA pseudouridine(38-40) synthase activity"/>
    <property type="evidence" value="ECO:0007669"/>
    <property type="project" value="UniProtKB-EC"/>
</dbReference>
<proteinExistence type="inferred from homology"/>
<dbReference type="InterPro" id="IPR020095">
    <property type="entry name" value="PsdUridine_synth_TruA_C"/>
</dbReference>
<organism evidence="7 8">
    <name type="scientific">Advenella mandrilli</name>
    <dbReference type="NCBI Taxonomy" id="2800330"/>
    <lineage>
        <taxon>Bacteria</taxon>
        <taxon>Pseudomonadati</taxon>
        <taxon>Pseudomonadota</taxon>
        <taxon>Betaproteobacteria</taxon>
        <taxon>Burkholderiales</taxon>
        <taxon>Alcaligenaceae</taxon>
    </lineage>
</organism>
<comment type="function">
    <text evidence="4">Formation of pseudouridine at positions 38, 39 and 40 in the anticodon stem and loop of transfer RNAs.</text>
</comment>
<keyword evidence="3 4" id="KW-0413">Isomerase</keyword>
<dbReference type="HAMAP" id="MF_00171">
    <property type="entry name" value="TruA"/>
    <property type="match status" value="1"/>
</dbReference>
<comment type="catalytic activity">
    <reaction evidence="4 5">
        <text>uridine(38/39/40) in tRNA = pseudouridine(38/39/40) in tRNA</text>
        <dbReference type="Rhea" id="RHEA:22376"/>
        <dbReference type="Rhea" id="RHEA-COMP:10085"/>
        <dbReference type="Rhea" id="RHEA-COMP:10087"/>
        <dbReference type="ChEBI" id="CHEBI:65314"/>
        <dbReference type="ChEBI" id="CHEBI:65315"/>
        <dbReference type="EC" id="5.4.99.12"/>
    </reaction>
</comment>
<dbReference type="PANTHER" id="PTHR11142">
    <property type="entry name" value="PSEUDOURIDYLATE SYNTHASE"/>
    <property type="match status" value="1"/>
</dbReference>
<evidence type="ECO:0000256" key="3">
    <source>
        <dbReference type="ARBA" id="ARBA00023235"/>
    </source>
</evidence>
<dbReference type="Gene3D" id="3.30.70.660">
    <property type="entry name" value="Pseudouridine synthase I, catalytic domain, C-terminal subdomain"/>
    <property type="match status" value="1"/>
</dbReference>
<evidence type="ECO:0000259" key="6">
    <source>
        <dbReference type="Pfam" id="PF01416"/>
    </source>
</evidence>
<dbReference type="SUPFAM" id="SSF55120">
    <property type="entry name" value="Pseudouridine synthase"/>
    <property type="match status" value="1"/>
</dbReference>
<reference evidence="7 8" key="1">
    <citation type="submission" date="2020-12" db="EMBL/GenBank/DDBJ databases">
        <authorList>
            <person name="Lu T."/>
            <person name="Wang Q."/>
            <person name="Han X."/>
        </authorList>
    </citation>
    <scope>NUCLEOTIDE SEQUENCE [LARGE SCALE GENOMIC DNA]</scope>
    <source>
        <strain evidence="7 8">WQ 585</strain>
    </source>
</reference>
<evidence type="ECO:0000256" key="5">
    <source>
        <dbReference type="RuleBase" id="RU003792"/>
    </source>
</evidence>
<gene>
    <name evidence="4 7" type="primary">truA</name>
    <name evidence="7" type="ORF">JHL22_05255</name>
</gene>
<evidence type="ECO:0000313" key="7">
    <source>
        <dbReference type="EMBL" id="MBK1780619.1"/>
    </source>
</evidence>
<dbReference type="PIRSF" id="PIRSF001430">
    <property type="entry name" value="tRNA_psdUrid_synth"/>
    <property type="match status" value="1"/>
</dbReference>
<evidence type="ECO:0000256" key="4">
    <source>
        <dbReference type="HAMAP-Rule" id="MF_00171"/>
    </source>
</evidence>
<dbReference type="PANTHER" id="PTHR11142:SF0">
    <property type="entry name" value="TRNA PSEUDOURIDINE SYNTHASE-LIKE 1"/>
    <property type="match status" value="1"/>
</dbReference>
<keyword evidence="8" id="KW-1185">Reference proteome</keyword>
<evidence type="ECO:0000313" key="8">
    <source>
        <dbReference type="Proteomes" id="UP000635316"/>
    </source>
</evidence>
<evidence type="ECO:0000256" key="1">
    <source>
        <dbReference type="ARBA" id="ARBA00009375"/>
    </source>
</evidence>
<dbReference type="Gene3D" id="3.30.70.580">
    <property type="entry name" value="Pseudouridine synthase I, catalytic domain, N-terminal subdomain"/>
    <property type="match status" value="1"/>
</dbReference>
<dbReference type="CDD" id="cd02570">
    <property type="entry name" value="PseudoU_synth_EcTruA"/>
    <property type="match status" value="1"/>
</dbReference>